<evidence type="ECO:0000256" key="1">
    <source>
        <dbReference type="SAM" id="MobiDB-lite"/>
    </source>
</evidence>
<protein>
    <submittedName>
        <fullName evidence="2">Uncharacterized protein</fullName>
    </submittedName>
</protein>
<comment type="caution">
    <text evidence="2">The sequence shown here is derived from an EMBL/GenBank/DDBJ whole genome shotgun (WGS) entry which is preliminary data.</text>
</comment>
<evidence type="ECO:0000313" key="2">
    <source>
        <dbReference type="EMBL" id="PWI75018.1"/>
    </source>
</evidence>
<dbReference type="EMBL" id="LCWV01000003">
    <property type="protein sequence ID" value="PWI75018.1"/>
    <property type="molecule type" value="Genomic_DNA"/>
</dbReference>
<evidence type="ECO:0000313" key="3">
    <source>
        <dbReference type="Proteomes" id="UP000245956"/>
    </source>
</evidence>
<sequence>MAPRPDSYGRLSRMLSNASAPAAAVQREAGDGGLARRLEFCGVGASWTLERKGGRRQAVRGAPCLPRLGARRVTPAIQWRWAPQLASAGSSVTASSVETRKSRVETDGPGCLGPRVGSRDPDARPGCKDAKAGSPELHELPMLFALERGRGEGTGARPGQLQHSSPARYVPSSVGLQAEHEDHDVWFSIQPSRY</sequence>
<feature type="compositionally biased region" description="Basic and acidic residues" evidence="1">
    <location>
        <begin position="117"/>
        <end position="134"/>
    </location>
</feature>
<dbReference type="Proteomes" id="UP000245956">
    <property type="component" value="Unassembled WGS sequence"/>
</dbReference>
<accession>A0A2U3EKI2</accession>
<gene>
    <name evidence="2" type="ORF">PCL_08332</name>
</gene>
<proteinExistence type="predicted"/>
<reference evidence="2 3" key="1">
    <citation type="journal article" date="2016" name="Front. Microbiol.">
        <title>Genome and transcriptome sequences reveal the specific parasitism of the nematophagous Purpureocillium lilacinum 36-1.</title>
        <authorList>
            <person name="Xie J."/>
            <person name="Li S."/>
            <person name="Mo C."/>
            <person name="Xiao X."/>
            <person name="Peng D."/>
            <person name="Wang G."/>
            <person name="Xiao Y."/>
        </authorList>
    </citation>
    <scope>NUCLEOTIDE SEQUENCE [LARGE SCALE GENOMIC DNA]</scope>
    <source>
        <strain evidence="2 3">36-1</strain>
    </source>
</reference>
<name>A0A2U3EKI2_PURLI</name>
<dbReference type="AlphaFoldDB" id="A0A2U3EKI2"/>
<feature type="region of interest" description="Disordered" evidence="1">
    <location>
        <begin position="96"/>
        <end position="134"/>
    </location>
</feature>
<organism evidence="2 3">
    <name type="scientific">Purpureocillium lilacinum</name>
    <name type="common">Paecilomyces lilacinus</name>
    <dbReference type="NCBI Taxonomy" id="33203"/>
    <lineage>
        <taxon>Eukaryota</taxon>
        <taxon>Fungi</taxon>
        <taxon>Dikarya</taxon>
        <taxon>Ascomycota</taxon>
        <taxon>Pezizomycotina</taxon>
        <taxon>Sordariomycetes</taxon>
        <taxon>Hypocreomycetidae</taxon>
        <taxon>Hypocreales</taxon>
        <taxon>Ophiocordycipitaceae</taxon>
        <taxon>Purpureocillium</taxon>
    </lineage>
</organism>